<dbReference type="EMBL" id="JACVVK020000139">
    <property type="protein sequence ID" value="KAK7489281.1"/>
    <property type="molecule type" value="Genomic_DNA"/>
</dbReference>
<comment type="caution">
    <text evidence="1">The sequence shown here is derived from an EMBL/GenBank/DDBJ whole genome shotgun (WGS) entry which is preliminary data.</text>
</comment>
<organism evidence="1 2">
    <name type="scientific">Batillaria attramentaria</name>
    <dbReference type="NCBI Taxonomy" id="370345"/>
    <lineage>
        <taxon>Eukaryota</taxon>
        <taxon>Metazoa</taxon>
        <taxon>Spiralia</taxon>
        <taxon>Lophotrochozoa</taxon>
        <taxon>Mollusca</taxon>
        <taxon>Gastropoda</taxon>
        <taxon>Caenogastropoda</taxon>
        <taxon>Sorbeoconcha</taxon>
        <taxon>Cerithioidea</taxon>
        <taxon>Batillariidae</taxon>
        <taxon>Batillaria</taxon>
    </lineage>
</organism>
<dbReference type="Proteomes" id="UP001519460">
    <property type="component" value="Unassembled WGS sequence"/>
</dbReference>
<accession>A0ABD0KPU8</accession>
<proteinExistence type="predicted"/>
<name>A0ABD0KPU8_9CAEN</name>
<keyword evidence="2" id="KW-1185">Reference proteome</keyword>
<sequence>MKGGDHPAHPYCTPLVDSTRNGPVMKRGGCKTGHLWTGLRGWLTDGRLRDKNHGDAVKRAGQSGRLIATQWLFCCTWRGFGYRVCQKWGKSVSDAGCEIGEERAEQDIGEMESQGRRSCSALDYRCSCSS</sequence>
<protein>
    <submittedName>
        <fullName evidence="1">Uncharacterized protein</fullName>
    </submittedName>
</protein>
<dbReference type="AlphaFoldDB" id="A0ABD0KPU8"/>
<evidence type="ECO:0000313" key="1">
    <source>
        <dbReference type="EMBL" id="KAK7489281.1"/>
    </source>
</evidence>
<evidence type="ECO:0000313" key="2">
    <source>
        <dbReference type="Proteomes" id="UP001519460"/>
    </source>
</evidence>
<reference evidence="1 2" key="1">
    <citation type="journal article" date="2023" name="Sci. Data">
        <title>Genome assembly of the Korean intertidal mud-creeper Batillaria attramentaria.</title>
        <authorList>
            <person name="Patra A.K."/>
            <person name="Ho P.T."/>
            <person name="Jun S."/>
            <person name="Lee S.J."/>
            <person name="Kim Y."/>
            <person name="Won Y.J."/>
        </authorList>
    </citation>
    <scope>NUCLEOTIDE SEQUENCE [LARGE SCALE GENOMIC DNA]</scope>
    <source>
        <strain evidence="1">Wonlab-2016</strain>
    </source>
</reference>
<gene>
    <name evidence="1" type="ORF">BaRGS_00019389</name>
</gene>